<evidence type="ECO:0000313" key="4">
    <source>
        <dbReference type="EMBL" id="CAB4913866.1"/>
    </source>
</evidence>
<evidence type="ECO:0000313" key="2">
    <source>
        <dbReference type="EMBL" id="CAB4713242.1"/>
    </source>
</evidence>
<evidence type="ECO:0000313" key="1">
    <source>
        <dbReference type="EMBL" id="CAB4362408.1"/>
    </source>
</evidence>
<gene>
    <name evidence="2" type="ORF">UFOPK2656_00810</name>
    <name evidence="3" type="ORF">UFOPK3267_01460</name>
    <name evidence="4" type="ORF">UFOPK3651_00393</name>
    <name evidence="5" type="ORF">UFOPK3931_02033</name>
    <name evidence="1" type="ORF">UFOPK4189_00182</name>
</gene>
<dbReference type="EMBL" id="CAFBMT010000002">
    <property type="protein sequence ID" value="CAB4913866.1"/>
    <property type="molecule type" value="Genomic_DNA"/>
</dbReference>
<evidence type="ECO:0000313" key="5">
    <source>
        <dbReference type="EMBL" id="CAB4999469.1"/>
    </source>
</evidence>
<sequence>MVFYVAPTPQPWGTYLEAAPVGESMFPDFGCEFLPGVASQLSDLLGGGAANSDLLLSECGVGAADAALVYENTYAGRTFDDWYLPNLSELKTLYTSNVRMRVTYTGFPYWSSSSPGFTGWVSLQKGSEPEANAERFVRHFVQPIRAFGPKGPGDTAASSTSAVVETQPATTAMVPVTTAKATTTTAAAAPTLAVSPSSHDFGTPDPSVPSDSAVFNITNTGSGSLSFSSLDYSGAHQYFFAPAVDCQGKTLVSGQSCTVSLSVYTAGPVPTGVYTASYVIVSNGGTRTITVSFISA</sequence>
<dbReference type="InterPro" id="IPR013783">
    <property type="entry name" value="Ig-like_fold"/>
</dbReference>
<dbReference type="AlphaFoldDB" id="A0A6J7H4F3"/>
<dbReference type="Gene3D" id="2.60.40.10">
    <property type="entry name" value="Immunoglobulins"/>
    <property type="match status" value="1"/>
</dbReference>
<proteinExistence type="predicted"/>
<accession>A0A6J7H4F3</accession>
<name>A0A6J7H4F3_9ZZZZ</name>
<protein>
    <submittedName>
        <fullName evidence="4">Unannotated protein</fullName>
    </submittedName>
</protein>
<organism evidence="4">
    <name type="scientific">freshwater metagenome</name>
    <dbReference type="NCBI Taxonomy" id="449393"/>
    <lineage>
        <taxon>unclassified sequences</taxon>
        <taxon>metagenomes</taxon>
        <taxon>ecological metagenomes</taxon>
    </lineage>
</organism>
<reference evidence="4" key="1">
    <citation type="submission" date="2020-05" db="EMBL/GenBank/DDBJ databases">
        <authorList>
            <person name="Chiriac C."/>
            <person name="Salcher M."/>
            <person name="Ghai R."/>
            <person name="Kavagutti S V."/>
        </authorList>
    </citation>
    <scope>NUCLEOTIDE SEQUENCE</scope>
</reference>
<evidence type="ECO:0000313" key="3">
    <source>
        <dbReference type="EMBL" id="CAB4851278.1"/>
    </source>
</evidence>
<dbReference type="EMBL" id="CAESGF010000001">
    <property type="protein sequence ID" value="CAB4362408.1"/>
    <property type="molecule type" value="Genomic_DNA"/>
</dbReference>
<dbReference type="EMBL" id="CAFBIY010000076">
    <property type="protein sequence ID" value="CAB4851278.1"/>
    <property type="molecule type" value="Genomic_DNA"/>
</dbReference>
<dbReference type="EMBL" id="CAEZYF010000004">
    <property type="protein sequence ID" value="CAB4713242.1"/>
    <property type="molecule type" value="Genomic_DNA"/>
</dbReference>
<dbReference type="EMBL" id="CAFBOL010000060">
    <property type="protein sequence ID" value="CAB4999469.1"/>
    <property type="molecule type" value="Genomic_DNA"/>
</dbReference>